<dbReference type="Pfam" id="PF13560">
    <property type="entry name" value="HTH_31"/>
    <property type="match status" value="1"/>
</dbReference>
<evidence type="ECO:0000313" key="2">
    <source>
        <dbReference type="EMBL" id="RMN80923.1"/>
    </source>
</evidence>
<dbReference type="Gene3D" id="1.10.260.40">
    <property type="entry name" value="lambda repressor-like DNA-binding domains"/>
    <property type="match status" value="1"/>
</dbReference>
<dbReference type="AlphaFoldDB" id="A0A3M3QAM0"/>
<evidence type="ECO:0000259" key="1">
    <source>
        <dbReference type="PROSITE" id="PS50943"/>
    </source>
</evidence>
<organism evidence="3 5">
    <name type="scientific">Pseudomonas cannabina</name>
    <dbReference type="NCBI Taxonomy" id="86840"/>
    <lineage>
        <taxon>Bacteria</taxon>
        <taxon>Pseudomonadati</taxon>
        <taxon>Pseudomonadota</taxon>
        <taxon>Gammaproteobacteria</taxon>
        <taxon>Pseudomonadales</taxon>
        <taxon>Pseudomonadaceae</taxon>
        <taxon>Pseudomonas</taxon>
    </lineage>
</organism>
<evidence type="ECO:0000313" key="3">
    <source>
        <dbReference type="EMBL" id="RMN93328.1"/>
    </source>
</evidence>
<accession>A0A3M3QAM0</accession>
<dbReference type="GO" id="GO:0003677">
    <property type="term" value="F:DNA binding"/>
    <property type="evidence" value="ECO:0007669"/>
    <property type="project" value="InterPro"/>
</dbReference>
<gene>
    <name evidence="3" type="ORF">ALQ51_102340</name>
    <name evidence="2" type="ORF">ALQ53_103750</name>
</gene>
<dbReference type="InterPro" id="IPR001387">
    <property type="entry name" value="Cro/C1-type_HTH"/>
</dbReference>
<dbReference type="Proteomes" id="UP000270524">
    <property type="component" value="Unassembled WGS sequence"/>
</dbReference>
<dbReference type="PROSITE" id="PS50943">
    <property type="entry name" value="HTH_CROC1"/>
    <property type="match status" value="1"/>
</dbReference>
<dbReference type="SUPFAM" id="SSF47413">
    <property type="entry name" value="lambda repressor-like DNA-binding domains"/>
    <property type="match status" value="1"/>
</dbReference>
<dbReference type="SMART" id="SM00530">
    <property type="entry name" value="HTH_XRE"/>
    <property type="match status" value="1"/>
</dbReference>
<evidence type="ECO:0000313" key="4">
    <source>
        <dbReference type="Proteomes" id="UP000269335"/>
    </source>
</evidence>
<dbReference type="Proteomes" id="UP000269335">
    <property type="component" value="Unassembled WGS sequence"/>
</dbReference>
<dbReference type="EMBL" id="RBPH01000139">
    <property type="protein sequence ID" value="RMN80923.1"/>
    <property type="molecule type" value="Genomic_DNA"/>
</dbReference>
<comment type="caution">
    <text evidence="3">The sequence shown here is derived from an EMBL/GenBank/DDBJ whole genome shotgun (WGS) entry which is preliminary data.</text>
</comment>
<dbReference type="GeneID" id="72391480"/>
<proteinExistence type="predicted"/>
<dbReference type="Gene3D" id="1.10.10.60">
    <property type="entry name" value="Homeodomain-like"/>
    <property type="match status" value="1"/>
</dbReference>
<dbReference type="EMBL" id="RBPJ01000206">
    <property type="protein sequence ID" value="RMN93328.1"/>
    <property type="molecule type" value="Genomic_DNA"/>
</dbReference>
<feature type="domain" description="HTH cro/C1-type" evidence="1">
    <location>
        <begin position="11"/>
        <end position="63"/>
    </location>
</feature>
<reference evidence="4 5" key="1">
    <citation type="submission" date="2018-08" db="EMBL/GenBank/DDBJ databases">
        <title>Recombination of ecologically and evolutionarily significant loci maintains genetic cohesion in the Pseudomonas syringae species complex.</title>
        <authorList>
            <person name="Dillon M."/>
            <person name="Thakur S."/>
            <person name="Almeida R.N.D."/>
            <person name="Weir B.S."/>
            <person name="Guttman D.S."/>
        </authorList>
    </citation>
    <scope>NUCLEOTIDE SEQUENCE [LARGE SCALE GENOMIC DNA]</scope>
    <source>
        <strain evidence="2 4">ICMP 15201</strain>
        <strain evidence="3 5">ICMP 15203</strain>
    </source>
</reference>
<evidence type="ECO:0000313" key="5">
    <source>
        <dbReference type="Proteomes" id="UP000270524"/>
    </source>
</evidence>
<dbReference type="CDD" id="cd00093">
    <property type="entry name" value="HTH_XRE"/>
    <property type="match status" value="1"/>
</dbReference>
<dbReference type="InterPro" id="IPR010982">
    <property type="entry name" value="Lambda_DNA-bd_dom_sf"/>
</dbReference>
<protein>
    <recommendedName>
        <fullName evidence="1">HTH cro/C1-type domain-containing protein</fullName>
    </recommendedName>
</protein>
<sequence>MEYREALGQVLREIRVAAGLRREDCSAALSREYLAGVERGQRSISIEKLHSICDCLGITPSLVLFAAEARLAALSLEDYRTRQDHQIRAHVDAERLRNTADTKVHEGVRGKRAEITRKSIQALKAEGSTKTEVARRLGVGLSTVDRYWLKADKE</sequence>
<name>A0A3M3QAM0_PSECA</name>
<dbReference type="RefSeq" id="WP_005894372.1">
    <property type="nucleotide sequence ID" value="NZ_RBPH01000139.1"/>
</dbReference>